<dbReference type="EMBL" id="KV008259">
    <property type="protein sequence ID" value="KZV30517.1"/>
    <property type="molecule type" value="Genomic_DNA"/>
</dbReference>
<protein>
    <submittedName>
        <fullName evidence="2">Uncharacterized protein</fullName>
    </submittedName>
</protein>
<proteinExistence type="predicted"/>
<evidence type="ECO:0000313" key="3">
    <source>
        <dbReference type="Proteomes" id="UP000250235"/>
    </source>
</evidence>
<dbReference type="AlphaFoldDB" id="A0A2Z7BEY8"/>
<sequence>MEQGQASNTGALHEKNRASLVKVKPAQTVADQLGEEKPERRDLFKLDAYERDDDGRAEGSCSRDLFGAMILMRGICSVPEDDFAYFRRFPLIPAVVLSVVGSAELPSFSSFDYYPFEAVERLEEESLPGPSAVNFRSQEGSVSIRPCVVPEKSNAIIGVVTTGFEFLPPSCDGLTGSEDHGPMISPVDTACGYRG</sequence>
<organism evidence="2 3">
    <name type="scientific">Dorcoceras hygrometricum</name>
    <dbReference type="NCBI Taxonomy" id="472368"/>
    <lineage>
        <taxon>Eukaryota</taxon>
        <taxon>Viridiplantae</taxon>
        <taxon>Streptophyta</taxon>
        <taxon>Embryophyta</taxon>
        <taxon>Tracheophyta</taxon>
        <taxon>Spermatophyta</taxon>
        <taxon>Magnoliopsida</taxon>
        <taxon>eudicotyledons</taxon>
        <taxon>Gunneridae</taxon>
        <taxon>Pentapetalae</taxon>
        <taxon>asterids</taxon>
        <taxon>lamiids</taxon>
        <taxon>Lamiales</taxon>
        <taxon>Gesneriaceae</taxon>
        <taxon>Didymocarpoideae</taxon>
        <taxon>Trichosporeae</taxon>
        <taxon>Loxocarpinae</taxon>
        <taxon>Dorcoceras</taxon>
    </lineage>
</organism>
<name>A0A2Z7BEY8_9LAMI</name>
<dbReference type="Proteomes" id="UP000250235">
    <property type="component" value="Unassembled WGS sequence"/>
</dbReference>
<feature type="region of interest" description="Disordered" evidence="1">
    <location>
        <begin position="1"/>
        <end position="36"/>
    </location>
</feature>
<feature type="compositionally biased region" description="Polar residues" evidence="1">
    <location>
        <begin position="1"/>
        <end position="10"/>
    </location>
</feature>
<gene>
    <name evidence="2" type="ORF">F511_30912</name>
</gene>
<evidence type="ECO:0000313" key="2">
    <source>
        <dbReference type="EMBL" id="KZV30517.1"/>
    </source>
</evidence>
<keyword evidence="3" id="KW-1185">Reference proteome</keyword>
<accession>A0A2Z7BEY8</accession>
<reference evidence="2 3" key="1">
    <citation type="journal article" date="2015" name="Proc. Natl. Acad. Sci. U.S.A.">
        <title>The resurrection genome of Boea hygrometrica: A blueprint for survival of dehydration.</title>
        <authorList>
            <person name="Xiao L."/>
            <person name="Yang G."/>
            <person name="Zhang L."/>
            <person name="Yang X."/>
            <person name="Zhao S."/>
            <person name="Ji Z."/>
            <person name="Zhou Q."/>
            <person name="Hu M."/>
            <person name="Wang Y."/>
            <person name="Chen M."/>
            <person name="Xu Y."/>
            <person name="Jin H."/>
            <person name="Xiao X."/>
            <person name="Hu G."/>
            <person name="Bao F."/>
            <person name="Hu Y."/>
            <person name="Wan P."/>
            <person name="Li L."/>
            <person name="Deng X."/>
            <person name="Kuang T."/>
            <person name="Xiang C."/>
            <person name="Zhu J.K."/>
            <person name="Oliver M.J."/>
            <person name="He Y."/>
        </authorList>
    </citation>
    <scope>NUCLEOTIDE SEQUENCE [LARGE SCALE GENOMIC DNA]</scope>
    <source>
        <strain evidence="3">cv. XS01</strain>
    </source>
</reference>
<evidence type="ECO:0000256" key="1">
    <source>
        <dbReference type="SAM" id="MobiDB-lite"/>
    </source>
</evidence>